<accession>A0A2H1WGI3</accession>
<evidence type="ECO:0000313" key="1">
    <source>
        <dbReference type="EMBL" id="SOQ51992.1"/>
    </source>
</evidence>
<name>A0A2H1WGI3_SPOFR</name>
<dbReference type="AlphaFoldDB" id="A0A2H1WGI3"/>
<reference evidence="1" key="1">
    <citation type="submission" date="2016-07" db="EMBL/GenBank/DDBJ databases">
        <authorList>
            <person name="Bretaudeau A."/>
        </authorList>
    </citation>
    <scope>NUCLEOTIDE SEQUENCE</scope>
    <source>
        <strain evidence="1">Rice</strain>
        <tissue evidence="1">Whole body</tissue>
    </source>
</reference>
<dbReference type="EMBL" id="ODYU01008414">
    <property type="protein sequence ID" value="SOQ51992.1"/>
    <property type="molecule type" value="Genomic_DNA"/>
</dbReference>
<gene>
    <name evidence="1" type="ORF">SFRICE_023185</name>
</gene>
<sequence>MMSFVSDSHASARMGRFYRSDTTASQKTDVIQRLRCVSEVTGDSITSHFQSPFLQQPLSACNASDFSDAHGDGNCLPLAFIVKSVN</sequence>
<organism evidence="1">
    <name type="scientific">Spodoptera frugiperda</name>
    <name type="common">Fall armyworm</name>
    <dbReference type="NCBI Taxonomy" id="7108"/>
    <lineage>
        <taxon>Eukaryota</taxon>
        <taxon>Metazoa</taxon>
        <taxon>Ecdysozoa</taxon>
        <taxon>Arthropoda</taxon>
        <taxon>Hexapoda</taxon>
        <taxon>Insecta</taxon>
        <taxon>Pterygota</taxon>
        <taxon>Neoptera</taxon>
        <taxon>Endopterygota</taxon>
        <taxon>Lepidoptera</taxon>
        <taxon>Glossata</taxon>
        <taxon>Ditrysia</taxon>
        <taxon>Noctuoidea</taxon>
        <taxon>Noctuidae</taxon>
        <taxon>Amphipyrinae</taxon>
        <taxon>Spodoptera</taxon>
    </lineage>
</organism>
<protein>
    <submittedName>
        <fullName evidence="1">SFRICE_023185</fullName>
    </submittedName>
</protein>
<proteinExistence type="predicted"/>